<evidence type="ECO:0000256" key="5">
    <source>
        <dbReference type="ARBA" id="ARBA00022553"/>
    </source>
</evidence>
<keyword evidence="15" id="KW-1185">Reference proteome</keyword>
<dbReference type="InterPro" id="IPR022694">
    <property type="entry name" value="3-OHacyl-CoA_DH"/>
</dbReference>
<dbReference type="InterPro" id="IPR008927">
    <property type="entry name" value="6-PGluconate_DH-like_C_sf"/>
</dbReference>
<comment type="subunit">
    <text evidence="3">Homodimer.</text>
</comment>
<keyword evidence="7" id="KW-0520">NAD</keyword>
<evidence type="ECO:0000256" key="11">
    <source>
        <dbReference type="SAM" id="Phobius"/>
    </source>
</evidence>
<dbReference type="GO" id="GO:0070403">
    <property type="term" value="F:NAD+ binding"/>
    <property type="evidence" value="ECO:0007669"/>
    <property type="project" value="InterPro"/>
</dbReference>
<dbReference type="PANTHER" id="PTHR48075">
    <property type="entry name" value="3-HYDROXYACYL-COA DEHYDROGENASE FAMILY PROTEIN"/>
    <property type="match status" value="1"/>
</dbReference>
<dbReference type="Gene3D" id="1.10.1040.10">
    <property type="entry name" value="N-(1-d-carboxylethyl)-l-norvaline Dehydrogenase, domain 2"/>
    <property type="match status" value="1"/>
</dbReference>
<comment type="caution">
    <text evidence="14">The sequence shown here is derived from an EMBL/GenBank/DDBJ whole genome shotgun (WGS) entry which is preliminary data.</text>
</comment>
<accession>A0A3D8QZP3</accession>
<evidence type="ECO:0000313" key="14">
    <source>
        <dbReference type="EMBL" id="RDW67044.1"/>
    </source>
</evidence>
<keyword evidence="4" id="KW-0963">Cytoplasm</keyword>
<proteinExistence type="inferred from homology"/>
<evidence type="ECO:0000256" key="2">
    <source>
        <dbReference type="ARBA" id="ARBA00009463"/>
    </source>
</evidence>
<evidence type="ECO:0000259" key="12">
    <source>
        <dbReference type="Pfam" id="PF00725"/>
    </source>
</evidence>
<comment type="subcellular location">
    <subcellularLocation>
        <location evidence="1">Cytoplasm</location>
    </subcellularLocation>
</comment>
<dbReference type="PANTHER" id="PTHR48075:SF1">
    <property type="entry name" value="LAMBDA-CRYSTALLIN HOMOLOG"/>
    <property type="match status" value="1"/>
</dbReference>
<dbReference type="Gene3D" id="3.40.50.720">
    <property type="entry name" value="NAD(P)-binding Rossmann-like Domain"/>
    <property type="match status" value="1"/>
</dbReference>
<evidence type="ECO:0000256" key="10">
    <source>
        <dbReference type="PIRSR" id="PIRSR000105-1"/>
    </source>
</evidence>
<comment type="similarity">
    <text evidence="2">Belongs to the 3-hydroxyacyl-CoA dehydrogenase family.</text>
</comment>
<dbReference type="EC" id="1.1.1.45" evidence="8"/>
<dbReference type="InterPro" id="IPR013328">
    <property type="entry name" value="6PGD_dom2"/>
</dbReference>
<organism evidence="14 15">
    <name type="scientific">Coleophoma crateriformis</name>
    <dbReference type="NCBI Taxonomy" id="565419"/>
    <lineage>
        <taxon>Eukaryota</taxon>
        <taxon>Fungi</taxon>
        <taxon>Dikarya</taxon>
        <taxon>Ascomycota</taxon>
        <taxon>Pezizomycotina</taxon>
        <taxon>Leotiomycetes</taxon>
        <taxon>Helotiales</taxon>
        <taxon>Dermateaceae</taxon>
        <taxon>Coleophoma</taxon>
    </lineage>
</organism>
<keyword evidence="6" id="KW-0560">Oxidoreductase</keyword>
<dbReference type="InterPro" id="IPR036291">
    <property type="entry name" value="NAD(P)-bd_dom_sf"/>
</dbReference>
<dbReference type="SUPFAM" id="SSF51735">
    <property type="entry name" value="NAD(P)-binding Rossmann-fold domains"/>
    <property type="match status" value="1"/>
</dbReference>
<evidence type="ECO:0000313" key="15">
    <source>
        <dbReference type="Proteomes" id="UP000256328"/>
    </source>
</evidence>
<dbReference type="Proteomes" id="UP000256328">
    <property type="component" value="Unassembled WGS sequence"/>
</dbReference>
<evidence type="ECO:0000259" key="13">
    <source>
        <dbReference type="Pfam" id="PF02737"/>
    </source>
</evidence>
<keyword evidence="5" id="KW-0597">Phosphoprotein</keyword>
<keyword evidence="11" id="KW-0472">Membrane</keyword>
<dbReference type="GO" id="GO:0005737">
    <property type="term" value="C:cytoplasm"/>
    <property type="evidence" value="ECO:0007669"/>
    <property type="project" value="UniProtKB-SubCell"/>
</dbReference>
<dbReference type="EMBL" id="PDLN01000014">
    <property type="protein sequence ID" value="RDW67044.1"/>
    <property type="molecule type" value="Genomic_DNA"/>
</dbReference>
<dbReference type="Pfam" id="PF02737">
    <property type="entry name" value="3HCDH_N"/>
    <property type="match status" value="1"/>
</dbReference>
<evidence type="ECO:0000256" key="3">
    <source>
        <dbReference type="ARBA" id="ARBA00011738"/>
    </source>
</evidence>
<dbReference type="InterPro" id="IPR006108">
    <property type="entry name" value="3HC_DH_C"/>
</dbReference>
<dbReference type="AlphaFoldDB" id="A0A3D8QZP3"/>
<feature type="domain" description="3-hydroxyacyl-CoA dehydrogenase C-terminal" evidence="12">
    <location>
        <begin position="191"/>
        <end position="256"/>
    </location>
</feature>
<dbReference type="GO" id="GO:0050104">
    <property type="term" value="F:L-gulonate 3-dehydrogenase activity"/>
    <property type="evidence" value="ECO:0007669"/>
    <property type="project" value="UniProtKB-EC"/>
</dbReference>
<evidence type="ECO:0000256" key="6">
    <source>
        <dbReference type="ARBA" id="ARBA00023002"/>
    </source>
</evidence>
<dbReference type="OrthoDB" id="2021159at2759"/>
<keyword evidence="11" id="KW-1133">Transmembrane helix</keyword>
<dbReference type="GO" id="GO:0006631">
    <property type="term" value="P:fatty acid metabolic process"/>
    <property type="evidence" value="ECO:0007669"/>
    <property type="project" value="InterPro"/>
</dbReference>
<evidence type="ECO:0000256" key="7">
    <source>
        <dbReference type="ARBA" id="ARBA00023027"/>
    </source>
</evidence>
<dbReference type="Pfam" id="PF00725">
    <property type="entry name" value="3HCDH"/>
    <property type="match status" value="1"/>
</dbReference>
<feature type="domain" description="3-hydroxyacyl-CoA dehydrogenase NAD binding" evidence="13">
    <location>
        <begin position="9"/>
        <end position="188"/>
    </location>
</feature>
<evidence type="ECO:0000256" key="1">
    <source>
        <dbReference type="ARBA" id="ARBA00004496"/>
    </source>
</evidence>
<feature type="transmembrane region" description="Helical" evidence="11">
    <location>
        <begin position="9"/>
        <end position="28"/>
    </location>
</feature>
<evidence type="ECO:0000256" key="9">
    <source>
        <dbReference type="ARBA" id="ARBA00042709"/>
    </source>
</evidence>
<reference evidence="14 15" key="1">
    <citation type="journal article" date="2018" name="IMA Fungus">
        <title>IMA Genome-F 9: Draft genome sequence of Annulohypoxylon stygium, Aspergillus mulundensis, Berkeleyomyces basicola (syn. Thielaviopsis basicola), Ceratocystis smalleyi, two Cercospora beticola strains, Coleophoma cylindrospora, Fusarium fracticaudum, Phialophora cf. hyalina, and Morchella septimelata.</title>
        <authorList>
            <person name="Wingfield B.D."/>
            <person name="Bills G.F."/>
            <person name="Dong Y."/>
            <person name="Huang W."/>
            <person name="Nel W.J."/>
            <person name="Swalarsk-Parry B.S."/>
            <person name="Vaghefi N."/>
            <person name="Wilken P.M."/>
            <person name="An Z."/>
            <person name="de Beer Z.W."/>
            <person name="De Vos L."/>
            <person name="Chen L."/>
            <person name="Duong T.A."/>
            <person name="Gao Y."/>
            <person name="Hammerbacher A."/>
            <person name="Kikkert J.R."/>
            <person name="Li Y."/>
            <person name="Li H."/>
            <person name="Li K."/>
            <person name="Li Q."/>
            <person name="Liu X."/>
            <person name="Ma X."/>
            <person name="Naidoo K."/>
            <person name="Pethybridge S.J."/>
            <person name="Sun J."/>
            <person name="Steenkamp E.T."/>
            <person name="van der Nest M.A."/>
            <person name="van Wyk S."/>
            <person name="Wingfield M.J."/>
            <person name="Xiong C."/>
            <person name="Yue Q."/>
            <person name="Zhang X."/>
        </authorList>
    </citation>
    <scope>NUCLEOTIDE SEQUENCE [LARGE SCALE GENOMIC DNA]</scope>
    <source>
        <strain evidence="14 15">BP5796</strain>
    </source>
</reference>
<sequence length="324" mass="35329">MATHSDQRITLVGLGAIGISFAALHLRFTSATVSVFDTRPDLEEHLASVLPGYVDSSDPAFSIAKLRSAGRLRICSSLEEACDNATLVQEQGPENLDFKRSIWPKVEKLVSPTTHLWSSTSGIAASLQSQAMEDRSRLLVVHPFNPPHIMPLIEIVPAPETSPAEVQFARDYFDQMGSGHRPVVIHKECPGFVGNRLAFTLLREACSLVDQEIISVKDLDVLMEASLGPRWAVQGPFKSYNMGGGAGGINAFLKNLSGTIQNVWDSTVPVNFTTTAEGVSTDPDAGWEAKIIKQTQDAYGSPNPTQFTIRDKALKQVLEIQKQM</sequence>
<keyword evidence="11" id="KW-0812">Transmembrane</keyword>
<name>A0A3D8QZP3_9HELO</name>
<evidence type="ECO:0000256" key="8">
    <source>
        <dbReference type="ARBA" id="ARBA00038962"/>
    </source>
</evidence>
<protein>
    <recommendedName>
        <fullName evidence="9">L-gulonate 3-dehydrogenase</fullName>
        <ecNumber evidence="8">1.1.1.45</ecNumber>
    </recommendedName>
    <alternativeName>
        <fullName evidence="9">L-gulonate 3-dehydrogenase</fullName>
    </alternativeName>
</protein>
<dbReference type="SUPFAM" id="SSF48179">
    <property type="entry name" value="6-phosphogluconate dehydrogenase C-terminal domain-like"/>
    <property type="match status" value="1"/>
</dbReference>
<feature type="site" description="Important for catalytic activity" evidence="10">
    <location>
        <position position="142"/>
    </location>
</feature>
<dbReference type="InterPro" id="IPR006176">
    <property type="entry name" value="3-OHacyl-CoA_DH_NAD-bd"/>
</dbReference>
<dbReference type="PIRSF" id="PIRSF000105">
    <property type="entry name" value="HCDH"/>
    <property type="match status" value="1"/>
</dbReference>
<evidence type="ECO:0000256" key="4">
    <source>
        <dbReference type="ARBA" id="ARBA00022490"/>
    </source>
</evidence>
<gene>
    <name evidence="14" type="ORF">BP5796_09793</name>
</gene>